<evidence type="ECO:0000256" key="1">
    <source>
        <dbReference type="SAM" id="Phobius"/>
    </source>
</evidence>
<accession>A0AAE1F8U6</accession>
<keyword evidence="1" id="KW-0472">Membrane</keyword>
<evidence type="ECO:0000313" key="3">
    <source>
        <dbReference type="Proteomes" id="UP001286313"/>
    </source>
</evidence>
<organism evidence="2 3">
    <name type="scientific">Petrolisthes cinctipes</name>
    <name type="common">Flat porcelain crab</name>
    <dbReference type="NCBI Taxonomy" id="88211"/>
    <lineage>
        <taxon>Eukaryota</taxon>
        <taxon>Metazoa</taxon>
        <taxon>Ecdysozoa</taxon>
        <taxon>Arthropoda</taxon>
        <taxon>Crustacea</taxon>
        <taxon>Multicrustacea</taxon>
        <taxon>Malacostraca</taxon>
        <taxon>Eumalacostraca</taxon>
        <taxon>Eucarida</taxon>
        <taxon>Decapoda</taxon>
        <taxon>Pleocyemata</taxon>
        <taxon>Anomura</taxon>
        <taxon>Galatheoidea</taxon>
        <taxon>Porcellanidae</taxon>
        <taxon>Petrolisthes</taxon>
    </lineage>
</organism>
<keyword evidence="3" id="KW-1185">Reference proteome</keyword>
<keyword evidence="1" id="KW-0812">Transmembrane</keyword>
<dbReference type="EMBL" id="JAWQEG010002906">
    <property type="protein sequence ID" value="KAK3869015.1"/>
    <property type="molecule type" value="Genomic_DNA"/>
</dbReference>
<proteinExistence type="predicted"/>
<feature type="transmembrane region" description="Helical" evidence="1">
    <location>
        <begin position="28"/>
        <end position="54"/>
    </location>
</feature>
<comment type="caution">
    <text evidence="2">The sequence shown here is derived from an EMBL/GenBank/DDBJ whole genome shotgun (WGS) entry which is preliminary data.</text>
</comment>
<protein>
    <submittedName>
        <fullName evidence="2">Uncharacterized protein</fullName>
    </submittedName>
</protein>
<sequence>MSEPPSPTPSTLTTSTASPLLFQYENGVVSAIVGFLLIALVVSYVVLCCHVLRLHRYITNLFRRADSSSTTAGNGVGRYIRRLSISLPMRVIDNEGDDGGNGYNRTPINRTPPPRYSVAVDSLPSYSCALRRMNLPGDGVEMICL</sequence>
<dbReference type="Proteomes" id="UP001286313">
    <property type="component" value="Unassembled WGS sequence"/>
</dbReference>
<dbReference type="AlphaFoldDB" id="A0AAE1F8U6"/>
<reference evidence="2" key="1">
    <citation type="submission" date="2023-10" db="EMBL/GenBank/DDBJ databases">
        <title>Genome assemblies of two species of porcelain crab, Petrolisthes cinctipes and Petrolisthes manimaculis (Anomura: Porcellanidae).</title>
        <authorList>
            <person name="Angst P."/>
        </authorList>
    </citation>
    <scope>NUCLEOTIDE SEQUENCE</scope>
    <source>
        <strain evidence="2">PB745_01</strain>
        <tissue evidence="2">Gill</tissue>
    </source>
</reference>
<evidence type="ECO:0000313" key="2">
    <source>
        <dbReference type="EMBL" id="KAK3869015.1"/>
    </source>
</evidence>
<gene>
    <name evidence="2" type="ORF">Pcinc_025642</name>
</gene>
<keyword evidence="1" id="KW-1133">Transmembrane helix</keyword>
<name>A0AAE1F8U6_PETCI</name>